<protein>
    <submittedName>
        <fullName evidence="2">Uncharacterized protein</fullName>
    </submittedName>
</protein>
<feature type="transmembrane region" description="Helical" evidence="1">
    <location>
        <begin position="30"/>
        <end position="49"/>
    </location>
</feature>
<name>A0A371DWX2_9APHY</name>
<reference evidence="2 3" key="1">
    <citation type="journal article" date="2018" name="Biotechnol. Biofuels">
        <title>Integrative visual omics of the white-rot fungus Polyporus brumalis exposes the biotechnological potential of its oxidative enzymes for delignifying raw plant biomass.</title>
        <authorList>
            <person name="Miyauchi S."/>
            <person name="Rancon A."/>
            <person name="Drula E."/>
            <person name="Hage H."/>
            <person name="Chaduli D."/>
            <person name="Favel A."/>
            <person name="Grisel S."/>
            <person name="Henrissat B."/>
            <person name="Herpoel-Gimbert I."/>
            <person name="Ruiz-Duenas F.J."/>
            <person name="Chevret D."/>
            <person name="Hainaut M."/>
            <person name="Lin J."/>
            <person name="Wang M."/>
            <person name="Pangilinan J."/>
            <person name="Lipzen A."/>
            <person name="Lesage-Meessen L."/>
            <person name="Navarro D."/>
            <person name="Riley R."/>
            <person name="Grigoriev I.V."/>
            <person name="Zhou S."/>
            <person name="Raouche S."/>
            <person name="Rosso M.N."/>
        </authorList>
    </citation>
    <scope>NUCLEOTIDE SEQUENCE [LARGE SCALE GENOMIC DNA]</scope>
    <source>
        <strain evidence="2 3">BRFM 1820</strain>
    </source>
</reference>
<evidence type="ECO:0000256" key="1">
    <source>
        <dbReference type="SAM" id="Phobius"/>
    </source>
</evidence>
<evidence type="ECO:0000313" key="2">
    <source>
        <dbReference type="EMBL" id="RDX57015.1"/>
    </source>
</evidence>
<accession>A0A371DWX2</accession>
<keyword evidence="1" id="KW-1133">Transmembrane helix</keyword>
<keyword evidence="1" id="KW-0812">Transmembrane</keyword>
<gene>
    <name evidence="2" type="ORF">OH76DRAFT_7860</name>
</gene>
<keyword evidence="3" id="KW-1185">Reference proteome</keyword>
<dbReference type="Proteomes" id="UP000256964">
    <property type="component" value="Unassembled WGS sequence"/>
</dbReference>
<keyword evidence="1" id="KW-0472">Membrane</keyword>
<proteinExistence type="predicted"/>
<organism evidence="2 3">
    <name type="scientific">Lentinus brumalis</name>
    <dbReference type="NCBI Taxonomy" id="2498619"/>
    <lineage>
        <taxon>Eukaryota</taxon>
        <taxon>Fungi</taxon>
        <taxon>Dikarya</taxon>
        <taxon>Basidiomycota</taxon>
        <taxon>Agaricomycotina</taxon>
        <taxon>Agaricomycetes</taxon>
        <taxon>Polyporales</taxon>
        <taxon>Polyporaceae</taxon>
        <taxon>Lentinus</taxon>
    </lineage>
</organism>
<dbReference type="EMBL" id="KZ857379">
    <property type="protein sequence ID" value="RDX57015.1"/>
    <property type="molecule type" value="Genomic_DNA"/>
</dbReference>
<dbReference type="AlphaFoldDB" id="A0A371DWX2"/>
<sequence>MVAHDHTHAACYHTAHAYYHTRLRRELHRCLIVLSLWQTIWTAGTHIIFMRALDTSISNESRCSTQI</sequence>
<evidence type="ECO:0000313" key="3">
    <source>
        <dbReference type="Proteomes" id="UP000256964"/>
    </source>
</evidence>